<dbReference type="Proteomes" id="UP000793456">
    <property type="component" value="Chromosome IV"/>
</dbReference>
<name>A0ACD3RN47_LARCR</name>
<reference evidence="1" key="1">
    <citation type="submission" date="2018-11" db="EMBL/GenBank/DDBJ databases">
        <title>The sequence and de novo assembly of Larimichthys crocea genome using PacBio and Hi-C technologies.</title>
        <authorList>
            <person name="Xu P."/>
            <person name="Chen B."/>
            <person name="Zhou Z."/>
            <person name="Ke Q."/>
            <person name="Wu Y."/>
            <person name="Bai H."/>
            <person name="Pu F."/>
        </authorList>
    </citation>
    <scope>NUCLEOTIDE SEQUENCE</scope>
    <source>
        <tissue evidence="1">Muscle</tissue>
    </source>
</reference>
<dbReference type="EMBL" id="CM011677">
    <property type="protein sequence ID" value="TMS20802.1"/>
    <property type="molecule type" value="Genomic_DNA"/>
</dbReference>
<evidence type="ECO:0000313" key="1">
    <source>
        <dbReference type="EMBL" id="TMS20802.1"/>
    </source>
</evidence>
<sequence>MNANRLQLAVGDLICSTTSDYEVQHLLGSGTFGVVTKCKKLATNEMVAVKILKSKSYINEAKKEEMILKKMKEFDSHKFNIVRWNDSFAYMGHFCLEFEKLDISLDEFMQTCSNPLKLVEIRPIVQQLATALEFLMNIGIVHADLKLANIMLVEQFNQPLRVKIIDFGLASDNPRACTGLTLQTLWYRAPEVLLGCPINEAIDVWSLGCIAAEMLMGMALFPGSDEYDMVPEELSGEDASIDACERASFVDLLTRMLKVDASERITPSQILQHPYITMSHLVETFDNSDYVKTSVELMKACNDQSSDGDNATYATFKTCMLDYHSVPDEDHLAGLSSSEEPILNSTDDTECGNRRPEPTATKTKGDEFLDAVVTETGGQTSPRLSLLPKRKRDDADQCLTSDADSIAKERRSINVNEKLIVSFKKLLTKTEAWSSSTSVKPHERKKR</sequence>
<accession>A0ACD3RN47</accession>
<comment type="caution">
    <text evidence="1">The sequence shown here is derived from an EMBL/GenBank/DDBJ whole genome shotgun (WGS) entry which is preliminary data.</text>
</comment>
<evidence type="ECO:0000313" key="2">
    <source>
        <dbReference type="Proteomes" id="UP000793456"/>
    </source>
</evidence>
<keyword evidence="2" id="KW-1185">Reference proteome</keyword>
<protein>
    <submittedName>
        <fullName evidence="1">Uncharacterized protein</fullName>
    </submittedName>
</protein>
<gene>
    <name evidence="1" type="ORF">E3U43_007295</name>
</gene>
<organism evidence="1 2">
    <name type="scientific">Larimichthys crocea</name>
    <name type="common">Large yellow croaker</name>
    <name type="synonym">Pseudosciaena crocea</name>
    <dbReference type="NCBI Taxonomy" id="215358"/>
    <lineage>
        <taxon>Eukaryota</taxon>
        <taxon>Metazoa</taxon>
        <taxon>Chordata</taxon>
        <taxon>Craniata</taxon>
        <taxon>Vertebrata</taxon>
        <taxon>Euteleostomi</taxon>
        <taxon>Actinopterygii</taxon>
        <taxon>Neopterygii</taxon>
        <taxon>Teleostei</taxon>
        <taxon>Neoteleostei</taxon>
        <taxon>Acanthomorphata</taxon>
        <taxon>Eupercaria</taxon>
        <taxon>Sciaenidae</taxon>
        <taxon>Larimichthys</taxon>
    </lineage>
</organism>
<feature type="non-terminal residue" evidence="1">
    <location>
        <position position="447"/>
    </location>
</feature>
<proteinExistence type="predicted"/>